<dbReference type="Pfam" id="PF01036">
    <property type="entry name" value="Bac_rhodopsin"/>
    <property type="match status" value="1"/>
</dbReference>
<keyword evidence="9 12" id="KW-0472">Membrane</keyword>
<name>A0A1C5GKK1_9ACTN</name>
<dbReference type="OrthoDB" id="30586at2"/>
<keyword evidence="7 12" id="KW-1133">Transmembrane helix</keyword>
<dbReference type="GO" id="GO:0016020">
    <property type="term" value="C:membrane"/>
    <property type="evidence" value="ECO:0007669"/>
    <property type="project" value="UniProtKB-SubCell"/>
</dbReference>
<keyword evidence="5 12" id="KW-0812">Transmembrane</keyword>
<feature type="region of interest" description="Disordered" evidence="11">
    <location>
        <begin position="269"/>
        <end position="292"/>
    </location>
</feature>
<feature type="transmembrane region" description="Helical" evidence="12">
    <location>
        <begin position="123"/>
        <end position="140"/>
    </location>
</feature>
<reference evidence="14" key="1">
    <citation type="submission" date="2016-06" db="EMBL/GenBank/DDBJ databases">
        <authorList>
            <person name="Varghese N."/>
        </authorList>
    </citation>
    <scope>NUCLEOTIDE SEQUENCE [LARGE SCALE GENOMIC DNA]</scope>
    <source>
        <strain evidence="14">DSM 43171</strain>
    </source>
</reference>
<evidence type="ECO:0000256" key="4">
    <source>
        <dbReference type="ARBA" id="ARBA00022606"/>
    </source>
</evidence>
<evidence type="ECO:0000256" key="3">
    <source>
        <dbReference type="ARBA" id="ARBA00022543"/>
    </source>
</evidence>
<evidence type="ECO:0000256" key="6">
    <source>
        <dbReference type="ARBA" id="ARBA00022925"/>
    </source>
</evidence>
<accession>A0A1C5GKK1</accession>
<evidence type="ECO:0000256" key="7">
    <source>
        <dbReference type="ARBA" id="ARBA00022989"/>
    </source>
</evidence>
<dbReference type="RefSeq" id="WP_091290184.1">
    <property type="nucleotide sequence ID" value="NZ_FMDN01000001.1"/>
</dbReference>
<dbReference type="GO" id="GO:0007602">
    <property type="term" value="P:phototransduction"/>
    <property type="evidence" value="ECO:0007669"/>
    <property type="project" value="UniProtKB-KW"/>
</dbReference>
<evidence type="ECO:0000256" key="9">
    <source>
        <dbReference type="ARBA" id="ARBA00023136"/>
    </source>
</evidence>
<sequence>MNFENTFSYNPDQFTLISHVLSLGFAVMAAGLVYFLVTRSSLAPRYQFSSVLSAVVMVSAFFELFLLYQRWVGAFRWDGTAFVQSGLLFSNGYRYVNWSIDVPVLLIQLLVVMGVTGRRFHQSWVVFVLGGLAMIYTGYVGQFHEVERDAPYWVWGLVSTGFFVLLLALVARIIFGNLARLPESARGTARAVWWLVLVSWLLYPGAYLMPALWDSADGVVARQITYTVADITSKVVYGVLLGIIARRVSSAEGYAPAVADEVALPRGGITDAGGVTDGGGRGGRRGRPGHGR</sequence>
<dbReference type="SMART" id="SM01021">
    <property type="entry name" value="Bac_rhodopsin"/>
    <property type="match status" value="1"/>
</dbReference>
<evidence type="ECO:0000256" key="12">
    <source>
        <dbReference type="SAM" id="Phobius"/>
    </source>
</evidence>
<dbReference type="PANTHER" id="PTHR28286">
    <property type="match status" value="1"/>
</dbReference>
<dbReference type="EMBL" id="FMDN01000001">
    <property type="protein sequence ID" value="SCG34334.1"/>
    <property type="molecule type" value="Genomic_DNA"/>
</dbReference>
<comment type="subcellular location">
    <subcellularLocation>
        <location evidence="1">Membrane</location>
        <topology evidence="1">Multi-pass membrane protein</topology>
    </subcellularLocation>
</comment>
<keyword evidence="10" id="KW-0675">Receptor</keyword>
<feature type="transmembrane region" description="Helical" evidence="12">
    <location>
        <begin position="224"/>
        <end position="245"/>
    </location>
</feature>
<evidence type="ECO:0000256" key="1">
    <source>
        <dbReference type="ARBA" id="ARBA00004141"/>
    </source>
</evidence>
<dbReference type="AlphaFoldDB" id="A0A1C5GKK1"/>
<dbReference type="Proteomes" id="UP000199408">
    <property type="component" value="Unassembled WGS sequence"/>
</dbReference>
<gene>
    <name evidence="13" type="ORF">GA0070560_101263</name>
</gene>
<dbReference type="SUPFAM" id="SSF81321">
    <property type="entry name" value="Family A G protein-coupled receptor-like"/>
    <property type="match status" value="1"/>
</dbReference>
<evidence type="ECO:0000256" key="2">
    <source>
        <dbReference type="ARBA" id="ARBA00008130"/>
    </source>
</evidence>
<organism evidence="13 14">
    <name type="scientific">Micromonospora halophytica</name>
    <dbReference type="NCBI Taxonomy" id="47864"/>
    <lineage>
        <taxon>Bacteria</taxon>
        <taxon>Bacillati</taxon>
        <taxon>Actinomycetota</taxon>
        <taxon>Actinomycetes</taxon>
        <taxon>Micromonosporales</taxon>
        <taxon>Micromonosporaceae</taxon>
        <taxon>Micromonospora</taxon>
    </lineage>
</organism>
<protein>
    <submittedName>
        <fullName evidence="13">Bacteriorhodopsin</fullName>
    </submittedName>
</protein>
<keyword evidence="6" id="KW-0681">Retinal protein</keyword>
<dbReference type="PANTHER" id="PTHR28286:SF2">
    <property type="entry name" value="BACTERIORHODOPSIN _OPSIN, NOPA (EUROFUNG)"/>
    <property type="match status" value="1"/>
</dbReference>
<evidence type="ECO:0000256" key="10">
    <source>
        <dbReference type="ARBA" id="ARBA00023170"/>
    </source>
</evidence>
<keyword evidence="3" id="KW-0600">Photoreceptor protein</keyword>
<evidence type="ECO:0000256" key="8">
    <source>
        <dbReference type="ARBA" id="ARBA00022991"/>
    </source>
</evidence>
<dbReference type="Gene3D" id="1.20.1070.10">
    <property type="entry name" value="Rhodopsin 7-helix transmembrane proteins"/>
    <property type="match status" value="1"/>
</dbReference>
<feature type="transmembrane region" description="Helical" evidence="12">
    <location>
        <begin position="191"/>
        <end position="212"/>
    </location>
</feature>
<keyword evidence="8" id="KW-0157">Chromophore</keyword>
<dbReference type="GO" id="GO:0009881">
    <property type="term" value="F:photoreceptor activity"/>
    <property type="evidence" value="ECO:0007669"/>
    <property type="project" value="UniProtKB-KW"/>
</dbReference>
<dbReference type="STRING" id="47864.GA0070560_101263"/>
<evidence type="ECO:0000313" key="14">
    <source>
        <dbReference type="Proteomes" id="UP000199408"/>
    </source>
</evidence>
<proteinExistence type="inferred from homology"/>
<feature type="transmembrane region" description="Helical" evidence="12">
    <location>
        <begin position="152"/>
        <end position="179"/>
    </location>
</feature>
<feature type="compositionally biased region" description="Basic residues" evidence="11">
    <location>
        <begin position="282"/>
        <end position="292"/>
    </location>
</feature>
<evidence type="ECO:0000256" key="5">
    <source>
        <dbReference type="ARBA" id="ARBA00022692"/>
    </source>
</evidence>
<evidence type="ECO:0000313" key="13">
    <source>
        <dbReference type="EMBL" id="SCG34334.1"/>
    </source>
</evidence>
<keyword evidence="4" id="KW-0716">Sensory transduction</keyword>
<feature type="transmembrane region" description="Helical" evidence="12">
    <location>
        <begin position="95"/>
        <end position="116"/>
    </location>
</feature>
<dbReference type="PRINTS" id="PR00251">
    <property type="entry name" value="BACTRLOPSIN"/>
</dbReference>
<comment type="similarity">
    <text evidence="2">Belongs to the archaeal/bacterial/fungal opsin family.</text>
</comment>
<keyword evidence="14" id="KW-1185">Reference proteome</keyword>
<feature type="transmembrane region" description="Helical" evidence="12">
    <location>
        <begin position="16"/>
        <end position="37"/>
    </location>
</feature>
<dbReference type="InterPro" id="IPR001425">
    <property type="entry name" value="Arc/bac/fun_rhodopsins"/>
</dbReference>
<feature type="transmembrane region" description="Helical" evidence="12">
    <location>
        <begin position="49"/>
        <end position="68"/>
    </location>
</feature>
<evidence type="ECO:0000256" key="11">
    <source>
        <dbReference type="SAM" id="MobiDB-lite"/>
    </source>
</evidence>